<keyword evidence="3" id="KW-1185">Reference proteome</keyword>
<dbReference type="InterPro" id="IPR011009">
    <property type="entry name" value="Kinase-like_dom_sf"/>
</dbReference>
<proteinExistence type="predicted"/>
<protein>
    <submittedName>
        <fullName evidence="2">Phosphotransferase enzyme family protein</fullName>
    </submittedName>
</protein>
<evidence type="ECO:0000259" key="1">
    <source>
        <dbReference type="Pfam" id="PF01636"/>
    </source>
</evidence>
<organism evidence="2 3">
    <name type="scientific">Dactylosporangium cerinum</name>
    <dbReference type="NCBI Taxonomy" id="1434730"/>
    <lineage>
        <taxon>Bacteria</taxon>
        <taxon>Bacillati</taxon>
        <taxon>Actinomycetota</taxon>
        <taxon>Actinomycetes</taxon>
        <taxon>Micromonosporales</taxon>
        <taxon>Micromonosporaceae</taxon>
        <taxon>Dactylosporangium</taxon>
    </lineage>
</organism>
<feature type="domain" description="Aminoglycoside phosphotransferase" evidence="1">
    <location>
        <begin position="45"/>
        <end position="227"/>
    </location>
</feature>
<evidence type="ECO:0000313" key="3">
    <source>
        <dbReference type="Proteomes" id="UP001595912"/>
    </source>
</evidence>
<comment type="caution">
    <text evidence="2">The sequence shown here is derived from an EMBL/GenBank/DDBJ whole genome shotgun (WGS) entry which is preliminary data.</text>
</comment>
<dbReference type="Proteomes" id="UP001595912">
    <property type="component" value="Unassembled WGS sequence"/>
</dbReference>
<dbReference type="EMBL" id="JBHSIU010000046">
    <property type="protein sequence ID" value="MFC5003142.1"/>
    <property type="molecule type" value="Genomic_DNA"/>
</dbReference>
<accession>A0ABV9W4B3</accession>
<gene>
    <name evidence="2" type="ORF">ACFPIJ_35585</name>
</gene>
<dbReference type="RefSeq" id="WP_380121886.1">
    <property type="nucleotide sequence ID" value="NZ_JBHSIU010000046.1"/>
</dbReference>
<dbReference type="Pfam" id="PF01636">
    <property type="entry name" value="APH"/>
    <property type="match status" value="1"/>
</dbReference>
<dbReference type="Gene3D" id="3.90.1200.10">
    <property type="match status" value="1"/>
</dbReference>
<sequence>MKDLAGHARDAYGWDGDVVLTAGPRGALGQIWRVNGTLALKELFRNPPSEAAIRAELRFCALASAAGVRLPQSHPDRAGRYLHETADGTWLRLYDWIDLSPVDPAAAATPHDLGALLARLHRCAPRARADGDTWYEAPPAAGRWRTHSERLGPVEARLPELCAAVTPADPAGLLVCHRDLHPENVLAGPGGELVVVDWDLLGPAAPERELARVLFDWFCDGPAVDLDAMHTLYTTYVREGGPGRLTGPADFTLLLASRLNFLLKQLGIARDPDADPRHREWAEREIDESLRLLPTVRQFTDVLRRLA</sequence>
<dbReference type="SUPFAM" id="SSF56112">
    <property type="entry name" value="Protein kinase-like (PK-like)"/>
    <property type="match status" value="1"/>
</dbReference>
<reference evidence="3" key="1">
    <citation type="journal article" date="2019" name="Int. J. Syst. Evol. Microbiol.">
        <title>The Global Catalogue of Microorganisms (GCM) 10K type strain sequencing project: providing services to taxonomists for standard genome sequencing and annotation.</title>
        <authorList>
            <consortium name="The Broad Institute Genomics Platform"/>
            <consortium name="The Broad Institute Genome Sequencing Center for Infectious Disease"/>
            <person name="Wu L."/>
            <person name="Ma J."/>
        </authorList>
    </citation>
    <scope>NUCLEOTIDE SEQUENCE [LARGE SCALE GENOMIC DNA]</scope>
    <source>
        <strain evidence="3">CGMCC 4.7152</strain>
    </source>
</reference>
<name>A0ABV9W4B3_9ACTN</name>
<dbReference type="InterPro" id="IPR002575">
    <property type="entry name" value="Aminoglycoside_PTrfase"/>
</dbReference>
<evidence type="ECO:0000313" key="2">
    <source>
        <dbReference type="EMBL" id="MFC5003142.1"/>
    </source>
</evidence>